<feature type="transmembrane region" description="Helical" evidence="7">
    <location>
        <begin position="415"/>
        <end position="436"/>
    </location>
</feature>
<dbReference type="PANTHER" id="PTHR30151:SF20">
    <property type="entry name" value="ABC TRANSPORTER PERMEASE PROTEIN HI_0355-RELATED"/>
    <property type="match status" value="1"/>
</dbReference>
<feature type="transmembrane region" description="Helical" evidence="7">
    <location>
        <begin position="97"/>
        <end position="117"/>
    </location>
</feature>
<dbReference type="EMBL" id="PYBJ01000027">
    <property type="protein sequence ID" value="PSM38934.1"/>
    <property type="molecule type" value="Genomic_DNA"/>
</dbReference>
<keyword evidence="4 7" id="KW-0812">Transmembrane</keyword>
<dbReference type="Proteomes" id="UP000240429">
    <property type="component" value="Unassembled WGS sequence"/>
</dbReference>
<reference evidence="10 11" key="1">
    <citation type="submission" date="2018-03" db="EMBL/GenBank/DDBJ databases">
        <title>Streptomyces dioscori sp. nov., a novel endophytic actinobacterium isolated from bulbil of Dioscorea bulbifera L.</title>
        <authorList>
            <person name="Zhikuan W."/>
        </authorList>
    </citation>
    <scope>NUCLEOTIDE SEQUENCE [LARGE SCALE GENOMIC DNA]</scope>
    <source>
        <strain evidence="10 11">A217</strain>
    </source>
</reference>
<feature type="region of interest" description="Disordered" evidence="8">
    <location>
        <begin position="1"/>
        <end position="29"/>
    </location>
</feature>
<evidence type="ECO:0000256" key="6">
    <source>
        <dbReference type="ARBA" id="ARBA00023136"/>
    </source>
</evidence>
<organism evidence="10 11">
    <name type="scientific">Streptomyces dioscori</name>
    <dbReference type="NCBI Taxonomy" id="2109333"/>
    <lineage>
        <taxon>Bacteria</taxon>
        <taxon>Bacillati</taxon>
        <taxon>Actinomycetota</taxon>
        <taxon>Actinomycetes</taxon>
        <taxon>Kitasatosporales</taxon>
        <taxon>Streptomycetaceae</taxon>
        <taxon>Streptomyces</taxon>
        <taxon>Streptomyces aurantiacus group</taxon>
    </lineage>
</organism>
<feature type="transmembrane region" description="Helical" evidence="7">
    <location>
        <begin position="152"/>
        <end position="171"/>
    </location>
</feature>
<sequence length="544" mass="56626">MTSTDTPHGLAVAPAGPPPTRRPAKGPRRVEREVPGAVWTLGGIALAVGLWWLVAVSGLLPSGSVPSPPSVAEDLIENLSFYLTNAAPTLVTALEGFAIAVVISLVFGAVGSLTGLLERSVSRVALAVYCLPLPALLPLISSLAGAGQPTRITMAVLFSFFPMLIGVIAGLRATPADMAAIVHCAGGGRLQILRKVGLRAALPNIVAGMRIAGPGAFLGALVAEFSGADDGLGVVLVVSQQKLQTAQTWGVAIVATVIGGLLYVAITAMGRWLHVDPVESQTSFGAVPGAGLLQRVAEFLTPAVALIVIWVAIIQFGGVSPLVFKSPLDVLDYLVGNPAAATHRSALTTDWLVTMRDMGMIFGVGMAAAIIAGCVLVSFPALLRLGLPLLLASQCVPQIAFIPLLVAICGRGTAFIIVTGLLVVFFPAMIVIVTALEERSRSTLDLVSVYGGGRWAILRFVRIPGAVPGILNAGRISIPLALFGAVVAEWLVTGNGISEAMTTATTTFDYTRLWADVVVVTVTVIVLYEVVAVLHERARRRFSV</sequence>
<evidence type="ECO:0000256" key="3">
    <source>
        <dbReference type="ARBA" id="ARBA00022475"/>
    </source>
</evidence>
<dbReference type="Pfam" id="PF00528">
    <property type="entry name" value="BPD_transp_1"/>
    <property type="match status" value="2"/>
</dbReference>
<keyword evidence="5 7" id="KW-1133">Transmembrane helix</keyword>
<feature type="domain" description="ABC transmembrane type-1" evidence="9">
    <location>
        <begin position="347"/>
        <end position="535"/>
    </location>
</feature>
<dbReference type="InterPro" id="IPR035906">
    <property type="entry name" value="MetI-like_sf"/>
</dbReference>
<keyword evidence="6 7" id="KW-0472">Membrane</keyword>
<keyword evidence="11" id="KW-1185">Reference proteome</keyword>
<feature type="transmembrane region" description="Helical" evidence="7">
    <location>
        <begin position="37"/>
        <end position="60"/>
    </location>
</feature>
<evidence type="ECO:0000256" key="1">
    <source>
        <dbReference type="ARBA" id="ARBA00004651"/>
    </source>
</evidence>
<feature type="transmembrane region" description="Helical" evidence="7">
    <location>
        <begin position="513"/>
        <end position="534"/>
    </location>
</feature>
<comment type="subcellular location">
    <subcellularLocation>
        <location evidence="1 7">Cell membrane</location>
        <topology evidence="1 7">Multi-pass membrane protein</topology>
    </subcellularLocation>
</comment>
<keyword evidence="2 7" id="KW-0813">Transport</keyword>
<evidence type="ECO:0000256" key="4">
    <source>
        <dbReference type="ARBA" id="ARBA00022692"/>
    </source>
</evidence>
<feature type="transmembrane region" description="Helical" evidence="7">
    <location>
        <begin position="389"/>
        <end position="408"/>
    </location>
</feature>
<feature type="transmembrane region" description="Helical" evidence="7">
    <location>
        <begin position="124"/>
        <end position="146"/>
    </location>
</feature>
<feature type="transmembrane region" description="Helical" evidence="7">
    <location>
        <begin position="473"/>
        <end position="493"/>
    </location>
</feature>
<feature type="domain" description="ABC transmembrane type-1" evidence="9">
    <location>
        <begin position="86"/>
        <end position="270"/>
    </location>
</feature>
<dbReference type="AlphaFoldDB" id="A0A2P8PY57"/>
<dbReference type="SUPFAM" id="SSF161098">
    <property type="entry name" value="MetI-like"/>
    <property type="match status" value="2"/>
</dbReference>
<evidence type="ECO:0000259" key="9">
    <source>
        <dbReference type="PROSITE" id="PS50928"/>
    </source>
</evidence>
<dbReference type="PANTHER" id="PTHR30151">
    <property type="entry name" value="ALKANE SULFONATE ABC TRANSPORTER-RELATED, MEMBRANE SUBUNIT"/>
    <property type="match status" value="1"/>
</dbReference>
<evidence type="ECO:0000256" key="2">
    <source>
        <dbReference type="ARBA" id="ARBA00022448"/>
    </source>
</evidence>
<feature type="transmembrane region" description="Helical" evidence="7">
    <location>
        <begin position="361"/>
        <end position="383"/>
    </location>
</feature>
<proteinExistence type="inferred from homology"/>
<evidence type="ECO:0000313" key="10">
    <source>
        <dbReference type="EMBL" id="PSM38934.1"/>
    </source>
</evidence>
<evidence type="ECO:0000256" key="8">
    <source>
        <dbReference type="SAM" id="MobiDB-lite"/>
    </source>
</evidence>
<dbReference type="InterPro" id="IPR000515">
    <property type="entry name" value="MetI-like"/>
</dbReference>
<feature type="transmembrane region" description="Helical" evidence="7">
    <location>
        <begin position="303"/>
        <end position="324"/>
    </location>
</feature>
<evidence type="ECO:0000313" key="11">
    <source>
        <dbReference type="Proteomes" id="UP000240429"/>
    </source>
</evidence>
<dbReference type="GO" id="GO:0005886">
    <property type="term" value="C:plasma membrane"/>
    <property type="evidence" value="ECO:0007669"/>
    <property type="project" value="UniProtKB-SubCell"/>
</dbReference>
<comment type="caution">
    <text evidence="10">The sequence shown here is derived from an EMBL/GenBank/DDBJ whole genome shotgun (WGS) entry which is preliminary data.</text>
</comment>
<comment type="similarity">
    <text evidence="7">Belongs to the binding-protein-dependent transport system permease family.</text>
</comment>
<accession>A0A2P8PY57</accession>
<feature type="transmembrane region" description="Helical" evidence="7">
    <location>
        <begin position="249"/>
        <end position="273"/>
    </location>
</feature>
<name>A0A2P8PY57_9ACTN</name>
<dbReference type="GO" id="GO:0055085">
    <property type="term" value="P:transmembrane transport"/>
    <property type="evidence" value="ECO:0007669"/>
    <property type="project" value="InterPro"/>
</dbReference>
<dbReference type="Gene3D" id="1.10.3720.10">
    <property type="entry name" value="MetI-like"/>
    <property type="match status" value="2"/>
</dbReference>
<dbReference type="PROSITE" id="PS50928">
    <property type="entry name" value="ABC_TM1"/>
    <property type="match status" value="2"/>
</dbReference>
<evidence type="ECO:0000256" key="5">
    <source>
        <dbReference type="ARBA" id="ARBA00022989"/>
    </source>
</evidence>
<protein>
    <recommendedName>
        <fullName evidence="9">ABC transmembrane type-1 domain-containing protein</fullName>
    </recommendedName>
</protein>
<keyword evidence="3" id="KW-1003">Cell membrane</keyword>
<gene>
    <name evidence="10" type="ORF">C6Y14_33420</name>
</gene>
<evidence type="ECO:0000256" key="7">
    <source>
        <dbReference type="RuleBase" id="RU363032"/>
    </source>
</evidence>